<feature type="compositionally biased region" description="Polar residues" evidence="1">
    <location>
        <begin position="52"/>
        <end position="64"/>
    </location>
</feature>
<protein>
    <submittedName>
        <fullName evidence="2">Uncharacterized protein</fullName>
    </submittedName>
</protein>
<organism evidence="2">
    <name type="scientific">viral metagenome</name>
    <dbReference type="NCBI Taxonomy" id="1070528"/>
    <lineage>
        <taxon>unclassified sequences</taxon>
        <taxon>metagenomes</taxon>
        <taxon>organismal metagenomes</taxon>
    </lineage>
</organism>
<dbReference type="EMBL" id="MT142788">
    <property type="protein sequence ID" value="QJA88569.1"/>
    <property type="molecule type" value="Genomic_DNA"/>
</dbReference>
<accession>A0A6M3L2S9</accession>
<dbReference type="AlphaFoldDB" id="A0A6M3L2S9"/>
<reference evidence="2" key="1">
    <citation type="submission" date="2020-03" db="EMBL/GenBank/DDBJ databases">
        <title>The deep terrestrial virosphere.</title>
        <authorList>
            <person name="Holmfeldt K."/>
            <person name="Nilsson E."/>
            <person name="Simone D."/>
            <person name="Lopez-Fernandez M."/>
            <person name="Wu X."/>
            <person name="de Brujin I."/>
            <person name="Lundin D."/>
            <person name="Andersson A."/>
            <person name="Bertilsson S."/>
            <person name="Dopson M."/>
        </authorList>
    </citation>
    <scope>NUCLEOTIDE SEQUENCE</scope>
    <source>
        <strain evidence="2">MM415B02738</strain>
    </source>
</reference>
<name>A0A6M3L2S9_9ZZZZ</name>
<evidence type="ECO:0000313" key="2">
    <source>
        <dbReference type="EMBL" id="QJA88569.1"/>
    </source>
</evidence>
<gene>
    <name evidence="2" type="ORF">MM415B02738_0017</name>
</gene>
<feature type="compositionally biased region" description="Polar residues" evidence="1">
    <location>
        <begin position="1"/>
        <end position="10"/>
    </location>
</feature>
<proteinExistence type="predicted"/>
<evidence type="ECO:0000256" key="1">
    <source>
        <dbReference type="SAM" id="MobiDB-lite"/>
    </source>
</evidence>
<sequence>MNETAPNPGSNEAIEKGCKCPILDNSHGQGAGWPSSDGNPAFWINEDCPIHNKQNQEGQNDQST</sequence>
<feature type="region of interest" description="Disordered" evidence="1">
    <location>
        <begin position="1"/>
        <end position="64"/>
    </location>
</feature>